<keyword evidence="9 15" id="KW-0233">DNA recombination</keyword>
<protein>
    <recommendedName>
        <fullName evidence="2 15">ATP-dependent DNA helicase RecG</fullName>
        <ecNumber evidence="13 15">5.6.2.4</ecNumber>
    </recommendedName>
</protein>
<dbReference type="PANTHER" id="PTHR47964:SF1">
    <property type="entry name" value="ATP-DEPENDENT DNA HELICASE HOMOLOG RECG, CHLOROPLASTIC"/>
    <property type="match status" value="1"/>
</dbReference>
<dbReference type="InterPro" id="IPR004609">
    <property type="entry name" value="ATP-dep_DNA_helicase_RecG"/>
</dbReference>
<keyword evidence="5 15" id="KW-0378">Hydrolase</keyword>
<dbReference type="Gene3D" id="3.40.50.300">
    <property type="entry name" value="P-loop containing nucleotide triphosphate hydrolases"/>
    <property type="match status" value="2"/>
</dbReference>
<evidence type="ECO:0000256" key="11">
    <source>
        <dbReference type="ARBA" id="ARBA00023235"/>
    </source>
</evidence>
<evidence type="ECO:0000256" key="8">
    <source>
        <dbReference type="ARBA" id="ARBA00023125"/>
    </source>
</evidence>
<evidence type="ECO:0000259" key="17">
    <source>
        <dbReference type="PROSITE" id="PS51194"/>
    </source>
</evidence>
<dbReference type="InterPro" id="IPR001650">
    <property type="entry name" value="Helicase_C-like"/>
</dbReference>
<dbReference type="NCBIfam" id="TIGR00643">
    <property type="entry name" value="recG"/>
    <property type="match status" value="1"/>
</dbReference>
<dbReference type="InterPro" id="IPR047112">
    <property type="entry name" value="RecG/Mfd"/>
</dbReference>
<keyword evidence="8" id="KW-0238">DNA-binding</keyword>
<dbReference type="Proteomes" id="UP000070366">
    <property type="component" value="Unassembled WGS sequence"/>
</dbReference>
<dbReference type="NCBIfam" id="NF008165">
    <property type="entry name" value="PRK10917.1-3"/>
    <property type="match status" value="1"/>
</dbReference>
<evidence type="ECO:0000256" key="13">
    <source>
        <dbReference type="ARBA" id="ARBA00034808"/>
    </source>
</evidence>
<dbReference type="InterPro" id="IPR033454">
    <property type="entry name" value="RecG_wedge"/>
</dbReference>
<dbReference type="CDD" id="cd17992">
    <property type="entry name" value="DEXHc_RecG"/>
    <property type="match status" value="1"/>
</dbReference>
<dbReference type="NCBIfam" id="NF008168">
    <property type="entry name" value="PRK10917.2-2"/>
    <property type="match status" value="1"/>
</dbReference>
<gene>
    <name evidence="18" type="ORF">HMPREF3293_02227</name>
</gene>
<dbReference type="GO" id="GO:0016887">
    <property type="term" value="F:ATP hydrolysis activity"/>
    <property type="evidence" value="ECO:0007669"/>
    <property type="project" value="RHEA"/>
</dbReference>
<dbReference type="EMBL" id="LSZW01000063">
    <property type="protein sequence ID" value="KXK64978.1"/>
    <property type="molecule type" value="Genomic_DNA"/>
</dbReference>
<keyword evidence="19" id="KW-1185">Reference proteome</keyword>
<evidence type="ECO:0000313" key="18">
    <source>
        <dbReference type="EMBL" id="KXK64978.1"/>
    </source>
</evidence>
<dbReference type="AlphaFoldDB" id="A0A136Q2R7"/>
<keyword evidence="7 15" id="KW-0067">ATP-binding</keyword>
<organism evidence="18 19">
    <name type="scientific">Christensenella minuta</name>
    <dbReference type="NCBI Taxonomy" id="626937"/>
    <lineage>
        <taxon>Bacteria</taxon>
        <taxon>Bacillati</taxon>
        <taxon>Bacillota</taxon>
        <taxon>Clostridia</taxon>
        <taxon>Christensenellales</taxon>
        <taxon>Christensenellaceae</taxon>
        <taxon>Christensenella</taxon>
    </lineage>
</organism>
<dbReference type="SUPFAM" id="SSF50249">
    <property type="entry name" value="Nucleic acid-binding proteins"/>
    <property type="match status" value="1"/>
</dbReference>
<dbReference type="Gene3D" id="2.40.50.140">
    <property type="entry name" value="Nucleic acid-binding proteins"/>
    <property type="match status" value="1"/>
</dbReference>
<dbReference type="Pfam" id="PF19833">
    <property type="entry name" value="RecG_dom3_C"/>
    <property type="match status" value="1"/>
</dbReference>
<comment type="caution">
    <text evidence="18">The sequence shown here is derived from an EMBL/GenBank/DDBJ whole genome shotgun (WGS) entry which is preliminary data.</text>
</comment>
<evidence type="ECO:0000256" key="2">
    <source>
        <dbReference type="ARBA" id="ARBA00017846"/>
    </source>
</evidence>
<dbReference type="Pfam" id="PF00271">
    <property type="entry name" value="Helicase_C"/>
    <property type="match status" value="1"/>
</dbReference>
<dbReference type="InterPro" id="IPR014001">
    <property type="entry name" value="Helicase_ATP-bd"/>
</dbReference>
<dbReference type="CDD" id="cd04488">
    <property type="entry name" value="RecG_wedge_OBF"/>
    <property type="match status" value="1"/>
</dbReference>
<sequence length="692" mass="78091">MMKAGVKVGFFLFGGEGRSRNMELNESVRSLSGIGEKTSKILQKVEISTIRDLLYYLPRSYKDFSVCKKIRDVSFGETAFFEVRIVSQPQVKRPRYRLEITTFQVSDGTGIATVDIFNQFYIKNNIAQGNTIYIYGKLEQKFGKVRISSPELYFKRPEESFLPIYPLTAGLTQNMLRKFLREALHISEFVEPYSDGFLRKNKLFGLKEALKEVHFPKSPERAEKARARIIFDELLVFNRMLELLGEEKRSQNSRRIRIKPASVKAFVERLPFELTAAQKRVMQEIAKDFAGEQAMSRLVQGDVGSGKTVIAFFAMYCMRERGYQSILMAPTEILARQHYETAVKLFPAEEVVCLTGALTAKKKNDLCGRILDGSVKIVIGTHALLYGDISFQNLGLIITDEQHRFGVKQRAALSGGRQDVHTLIMSATPIPRTLSLVLFGHTDISIVDELPPGRKEIKTYLIHGRKYNDMIVFIKNEIFLGRQAYIVCPLIEDNEGMEAKSAKQMFDELQECYPGIRMALIHGKLKNAEKQEIMDGFSCGKLQILVSTTVIEVGINVPNATVMAVMNAERFGLAQLHQLRGRVGRGAHQSYCFLVSDNQSAHERLRVLTRSSDGFEIAEKDMQLRGTGDLLGTRQHGAGTLKVANLITDMSLLVRTRDVLEQLKKSGGREYDAVTAIAREQLGRKLIEIALN</sequence>
<keyword evidence="6 15" id="KW-0347">Helicase</keyword>
<dbReference type="Pfam" id="PF17191">
    <property type="entry name" value="RecG_wedge"/>
    <property type="match status" value="1"/>
</dbReference>
<evidence type="ECO:0000256" key="7">
    <source>
        <dbReference type="ARBA" id="ARBA00022840"/>
    </source>
</evidence>
<keyword evidence="4 15" id="KW-0227">DNA damage</keyword>
<evidence type="ECO:0000256" key="10">
    <source>
        <dbReference type="ARBA" id="ARBA00023204"/>
    </source>
</evidence>
<accession>A0A136Q2R7</accession>
<evidence type="ECO:0000256" key="12">
    <source>
        <dbReference type="ARBA" id="ARBA00034617"/>
    </source>
</evidence>
<name>A0A136Q2R7_9FIRM</name>
<keyword evidence="3 15" id="KW-0547">Nucleotide-binding</keyword>
<dbReference type="PROSITE" id="PS51194">
    <property type="entry name" value="HELICASE_CTER"/>
    <property type="match status" value="1"/>
</dbReference>
<dbReference type="SUPFAM" id="SSF52540">
    <property type="entry name" value="P-loop containing nucleoside triphosphate hydrolases"/>
    <property type="match status" value="2"/>
</dbReference>
<keyword evidence="11" id="KW-0413">Isomerase</keyword>
<keyword evidence="10 15" id="KW-0234">DNA repair</keyword>
<dbReference type="Pfam" id="PF00270">
    <property type="entry name" value="DEAD"/>
    <property type="match status" value="1"/>
</dbReference>
<reference evidence="18 19" key="1">
    <citation type="submission" date="2016-02" db="EMBL/GenBank/DDBJ databases">
        <authorList>
            <person name="Wen L."/>
            <person name="He K."/>
            <person name="Yang H."/>
        </authorList>
    </citation>
    <scope>NUCLEOTIDE SEQUENCE [LARGE SCALE GENOMIC DNA]</scope>
    <source>
        <strain evidence="18 19">DSM 22607</strain>
    </source>
</reference>
<dbReference type="GO" id="GO:0043138">
    <property type="term" value="F:3'-5' DNA helicase activity"/>
    <property type="evidence" value="ECO:0007669"/>
    <property type="project" value="UniProtKB-EC"/>
</dbReference>
<evidence type="ECO:0000256" key="3">
    <source>
        <dbReference type="ARBA" id="ARBA00022741"/>
    </source>
</evidence>
<dbReference type="InterPro" id="IPR011545">
    <property type="entry name" value="DEAD/DEAH_box_helicase_dom"/>
</dbReference>
<dbReference type="InterPro" id="IPR045562">
    <property type="entry name" value="RecG_dom3_C"/>
</dbReference>
<dbReference type="InterPro" id="IPR012340">
    <property type="entry name" value="NA-bd_OB-fold"/>
</dbReference>
<dbReference type="PANTHER" id="PTHR47964">
    <property type="entry name" value="ATP-DEPENDENT DNA HELICASE HOMOLOG RECG, CHLOROPLASTIC"/>
    <property type="match status" value="1"/>
</dbReference>
<dbReference type="InterPro" id="IPR027417">
    <property type="entry name" value="P-loop_NTPase"/>
</dbReference>
<feature type="domain" description="Helicase ATP-binding" evidence="16">
    <location>
        <begin position="288"/>
        <end position="447"/>
    </location>
</feature>
<evidence type="ECO:0000256" key="15">
    <source>
        <dbReference type="RuleBase" id="RU363016"/>
    </source>
</evidence>
<evidence type="ECO:0000256" key="1">
    <source>
        <dbReference type="ARBA" id="ARBA00007504"/>
    </source>
</evidence>
<evidence type="ECO:0000256" key="5">
    <source>
        <dbReference type="ARBA" id="ARBA00022801"/>
    </source>
</evidence>
<evidence type="ECO:0000313" key="19">
    <source>
        <dbReference type="Proteomes" id="UP000070366"/>
    </source>
</evidence>
<dbReference type="EC" id="5.6.2.4" evidence="13 15"/>
<dbReference type="PROSITE" id="PS51192">
    <property type="entry name" value="HELICASE_ATP_BIND_1"/>
    <property type="match status" value="1"/>
</dbReference>
<dbReference type="KEGG" id="cmiu:B1H56_04170"/>
<comment type="catalytic activity">
    <reaction evidence="14 15">
        <text>ATP + H2O = ADP + phosphate + H(+)</text>
        <dbReference type="Rhea" id="RHEA:13065"/>
        <dbReference type="ChEBI" id="CHEBI:15377"/>
        <dbReference type="ChEBI" id="CHEBI:15378"/>
        <dbReference type="ChEBI" id="CHEBI:30616"/>
        <dbReference type="ChEBI" id="CHEBI:43474"/>
        <dbReference type="ChEBI" id="CHEBI:456216"/>
        <dbReference type="EC" id="5.6.2.4"/>
    </reaction>
</comment>
<evidence type="ECO:0000259" key="16">
    <source>
        <dbReference type="PROSITE" id="PS51192"/>
    </source>
</evidence>
<evidence type="ECO:0000256" key="9">
    <source>
        <dbReference type="ARBA" id="ARBA00023172"/>
    </source>
</evidence>
<dbReference type="STRING" id="626937.HMPREF3293_02227"/>
<dbReference type="GO" id="GO:0006310">
    <property type="term" value="P:DNA recombination"/>
    <property type="evidence" value="ECO:0007669"/>
    <property type="project" value="UniProtKB-UniRule"/>
</dbReference>
<dbReference type="SMART" id="SM00490">
    <property type="entry name" value="HELICc"/>
    <property type="match status" value="1"/>
</dbReference>
<dbReference type="SMART" id="SM00487">
    <property type="entry name" value="DEXDc"/>
    <property type="match status" value="1"/>
</dbReference>
<evidence type="ECO:0000256" key="14">
    <source>
        <dbReference type="ARBA" id="ARBA00048988"/>
    </source>
</evidence>
<dbReference type="GO" id="GO:0003677">
    <property type="term" value="F:DNA binding"/>
    <property type="evidence" value="ECO:0007669"/>
    <property type="project" value="UniProtKB-KW"/>
</dbReference>
<evidence type="ECO:0000256" key="6">
    <source>
        <dbReference type="ARBA" id="ARBA00022806"/>
    </source>
</evidence>
<comment type="function">
    <text evidence="15">Plays a critical role in recombination and DNA repair. Helps process Holliday junction intermediates to mature products by catalyzing branch migration. Has replication fork regression activity, unwinds stalled or blocked replication forks to make a HJ that can be resolved. Has a DNA unwinding activity characteristic of a DNA helicase with 3'-5' polarity.</text>
</comment>
<proteinExistence type="inferred from homology"/>
<dbReference type="GO" id="GO:0005524">
    <property type="term" value="F:ATP binding"/>
    <property type="evidence" value="ECO:0007669"/>
    <property type="project" value="UniProtKB-KW"/>
</dbReference>
<dbReference type="PATRIC" id="fig|626937.4.peg.2195"/>
<evidence type="ECO:0000256" key="4">
    <source>
        <dbReference type="ARBA" id="ARBA00022763"/>
    </source>
</evidence>
<dbReference type="GO" id="GO:0006281">
    <property type="term" value="P:DNA repair"/>
    <property type="evidence" value="ECO:0007669"/>
    <property type="project" value="UniProtKB-UniRule"/>
</dbReference>
<dbReference type="OrthoDB" id="9804325at2"/>
<comment type="catalytic activity">
    <reaction evidence="12 15">
        <text>Couples ATP hydrolysis with the unwinding of duplex DNA by translocating in the 3'-5' direction.</text>
        <dbReference type="EC" id="5.6.2.4"/>
    </reaction>
</comment>
<feature type="domain" description="Helicase C-terminal" evidence="17">
    <location>
        <begin position="466"/>
        <end position="623"/>
    </location>
</feature>
<comment type="similarity">
    <text evidence="1 15">Belongs to the helicase family. RecG subfamily.</text>
</comment>